<dbReference type="FunFam" id="3.30.300.30:FF:000008">
    <property type="entry name" value="2,3-dihydroxybenzoate-AMP ligase"/>
    <property type="match status" value="1"/>
</dbReference>
<dbReference type="InterPro" id="IPR045851">
    <property type="entry name" value="AMP-bd_C_sf"/>
</dbReference>
<dbReference type="Pfam" id="PF13193">
    <property type="entry name" value="AMP-binding_C"/>
    <property type="match status" value="1"/>
</dbReference>
<sequence>MCKLAYAAMDDCDTLDQATRSLAKRFGNRPAFQLDDQVVDFEQIDRASDQVAEGLRAEGLSPGDRIAIVAKDCIAGYEILLGCAKAGCVLVPLNWKLSGEELKNILHDSRAKLVFADDTGSTKLAGFEIHPRPLSGYPAWRDSQPQIRASFQANAETPIVQIYTSGTTGIPKGVVLAHRTFFDLRRGMRQMGDDWMGLTAKDRLLLSLPQFHIGGLWWAVQGYLVGAMGVLMESFVGWKALELIEKSQVTQVPMVPAMIQFCLAEPSFDSTDLSSVRGFLYGGSPISSELLRTVQHKFLNAEFFQIYGLTETGNMAVCLRPADHGNDRLAHAAGRPLPGVDCKIVGVNGNELPANQTGEICLRTPSLMLEYWNRPDETNATSIDGWLKTGDAGYVNEEGYLFVSDRIKDMIIYAGENLFPTEIESALLRHEAIRDAAVIGVPDPKWGESPKAFVVLNETVEKPRIRDLMKFAKSQLAEFKVPKSFEFVTDLPRNPSGKILKSEIRRPYWQNQNRKVN</sequence>
<dbReference type="Pfam" id="PF00501">
    <property type="entry name" value="AMP-binding"/>
    <property type="match status" value="1"/>
</dbReference>
<dbReference type="KEGG" id="rml:FF011L_31800"/>
<keyword evidence="2 5" id="KW-0436">Ligase</keyword>
<name>A0A517MHP7_9BACT</name>
<keyword evidence="6" id="KW-1185">Reference proteome</keyword>
<feature type="domain" description="AMP-dependent synthetase/ligase" evidence="3">
    <location>
        <begin position="23"/>
        <end position="372"/>
    </location>
</feature>
<dbReference type="PANTHER" id="PTHR43767">
    <property type="entry name" value="LONG-CHAIN-FATTY-ACID--COA LIGASE"/>
    <property type="match status" value="1"/>
</dbReference>
<evidence type="ECO:0000256" key="2">
    <source>
        <dbReference type="ARBA" id="ARBA00022598"/>
    </source>
</evidence>
<proteinExistence type="inferred from homology"/>
<dbReference type="InterPro" id="IPR042099">
    <property type="entry name" value="ANL_N_sf"/>
</dbReference>
<dbReference type="InterPro" id="IPR050237">
    <property type="entry name" value="ATP-dep_AMP-bd_enzyme"/>
</dbReference>
<evidence type="ECO:0000256" key="1">
    <source>
        <dbReference type="ARBA" id="ARBA00006432"/>
    </source>
</evidence>
<dbReference type="AlphaFoldDB" id="A0A517MHP7"/>
<evidence type="ECO:0000259" key="4">
    <source>
        <dbReference type="Pfam" id="PF13193"/>
    </source>
</evidence>
<dbReference type="Gene3D" id="3.40.50.12780">
    <property type="entry name" value="N-terminal domain of ligase-like"/>
    <property type="match status" value="1"/>
</dbReference>
<evidence type="ECO:0000259" key="3">
    <source>
        <dbReference type="Pfam" id="PF00501"/>
    </source>
</evidence>
<dbReference type="SUPFAM" id="SSF56801">
    <property type="entry name" value="Acetyl-CoA synthetase-like"/>
    <property type="match status" value="1"/>
</dbReference>
<dbReference type="InterPro" id="IPR000873">
    <property type="entry name" value="AMP-dep_synth/lig_dom"/>
</dbReference>
<dbReference type="PANTHER" id="PTHR43767:SF1">
    <property type="entry name" value="NONRIBOSOMAL PEPTIDE SYNTHASE PES1 (EUROFUNG)-RELATED"/>
    <property type="match status" value="1"/>
</dbReference>
<evidence type="ECO:0000313" key="5">
    <source>
        <dbReference type="EMBL" id="QDS94401.1"/>
    </source>
</evidence>
<dbReference type="Gene3D" id="3.30.300.30">
    <property type="match status" value="1"/>
</dbReference>
<gene>
    <name evidence="5" type="ORF">FF011L_31800</name>
</gene>
<comment type="similarity">
    <text evidence="1">Belongs to the ATP-dependent AMP-binding enzyme family.</text>
</comment>
<dbReference type="EMBL" id="CP036262">
    <property type="protein sequence ID" value="QDS94401.1"/>
    <property type="molecule type" value="Genomic_DNA"/>
</dbReference>
<evidence type="ECO:0000313" key="6">
    <source>
        <dbReference type="Proteomes" id="UP000320672"/>
    </source>
</evidence>
<dbReference type="NCBIfam" id="NF004837">
    <property type="entry name" value="PRK06187.1"/>
    <property type="match status" value="1"/>
</dbReference>
<dbReference type="EC" id="6.2.1.3" evidence="5"/>
<dbReference type="InterPro" id="IPR025110">
    <property type="entry name" value="AMP-bd_C"/>
</dbReference>
<protein>
    <submittedName>
        <fullName evidence="5">Long-chain-fatty-acid--CoA ligase FadD13</fullName>
        <ecNumber evidence="5">6.2.1.3</ecNumber>
    </submittedName>
</protein>
<dbReference type="OrthoDB" id="9778383at2"/>
<feature type="domain" description="AMP-binding enzyme C-terminal" evidence="4">
    <location>
        <begin position="422"/>
        <end position="498"/>
    </location>
</feature>
<organism evidence="5 6">
    <name type="scientific">Roseimaritima multifibrata</name>
    <dbReference type="NCBI Taxonomy" id="1930274"/>
    <lineage>
        <taxon>Bacteria</taxon>
        <taxon>Pseudomonadati</taxon>
        <taxon>Planctomycetota</taxon>
        <taxon>Planctomycetia</taxon>
        <taxon>Pirellulales</taxon>
        <taxon>Pirellulaceae</taxon>
        <taxon>Roseimaritima</taxon>
    </lineage>
</organism>
<accession>A0A517MHP7</accession>
<dbReference type="GO" id="GO:0004467">
    <property type="term" value="F:long-chain fatty acid-CoA ligase activity"/>
    <property type="evidence" value="ECO:0007669"/>
    <property type="project" value="UniProtKB-EC"/>
</dbReference>
<dbReference type="RefSeq" id="WP_145352441.1">
    <property type="nucleotide sequence ID" value="NZ_CP036262.1"/>
</dbReference>
<reference evidence="5 6" key="1">
    <citation type="submission" date="2019-02" db="EMBL/GenBank/DDBJ databases">
        <title>Deep-cultivation of Planctomycetes and their phenomic and genomic characterization uncovers novel biology.</title>
        <authorList>
            <person name="Wiegand S."/>
            <person name="Jogler M."/>
            <person name="Boedeker C."/>
            <person name="Pinto D."/>
            <person name="Vollmers J."/>
            <person name="Rivas-Marin E."/>
            <person name="Kohn T."/>
            <person name="Peeters S.H."/>
            <person name="Heuer A."/>
            <person name="Rast P."/>
            <person name="Oberbeckmann S."/>
            <person name="Bunk B."/>
            <person name="Jeske O."/>
            <person name="Meyerdierks A."/>
            <person name="Storesund J.E."/>
            <person name="Kallscheuer N."/>
            <person name="Luecker S."/>
            <person name="Lage O.M."/>
            <person name="Pohl T."/>
            <person name="Merkel B.J."/>
            <person name="Hornburger P."/>
            <person name="Mueller R.-W."/>
            <person name="Bruemmer F."/>
            <person name="Labrenz M."/>
            <person name="Spormann A.M."/>
            <person name="Op den Camp H."/>
            <person name="Overmann J."/>
            <person name="Amann R."/>
            <person name="Jetten M.S.M."/>
            <person name="Mascher T."/>
            <person name="Medema M.H."/>
            <person name="Devos D.P."/>
            <person name="Kaster A.-K."/>
            <person name="Ovreas L."/>
            <person name="Rohde M."/>
            <person name="Galperin M.Y."/>
            <person name="Jogler C."/>
        </authorList>
    </citation>
    <scope>NUCLEOTIDE SEQUENCE [LARGE SCALE GENOMIC DNA]</scope>
    <source>
        <strain evidence="5 6">FF011L</strain>
    </source>
</reference>
<dbReference type="Proteomes" id="UP000320672">
    <property type="component" value="Chromosome"/>
</dbReference>